<evidence type="ECO:0000256" key="1">
    <source>
        <dbReference type="SAM" id="Phobius"/>
    </source>
</evidence>
<gene>
    <name evidence="2" type="ORF">OIU74_007704</name>
</gene>
<comment type="caution">
    <text evidence="2">The sequence shown here is derived from an EMBL/GenBank/DDBJ whole genome shotgun (WGS) entry which is preliminary data.</text>
</comment>
<feature type="non-terminal residue" evidence="2">
    <location>
        <position position="79"/>
    </location>
</feature>
<reference evidence="2" key="2">
    <citation type="journal article" date="2023" name="Int. J. Mol. Sci.">
        <title>De Novo Assembly and Annotation of 11 Diverse Shrub Willow (Salix) Genomes Reveals Novel Gene Organization in Sex-Linked Regions.</title>
        <authorList>
            <person name="Hyden B."/>
            <person name="Feng K."/>
            <person name="Yates T.B."/>
            <person name="Jawdy S."/>
            <person name="Cereghino C."/>
            <person name="Smart L.B."/>
            <person name="Muchero W."/>
        </authorList>
    </citation>
    <scope>NUCLEOTIDE SEQUENCE</scope>
    <source>
        <tissue evidence="2">Shoot tip</tissue>
    </source>
</reference>
<dbReference type="AlphaFoldDB" id="A0A9Q0U4D1"/>
<protein>
    <submittedName>
        <fullName evidence="2">Uncharacterized protein</fullName>
    </submittedName>
</protein>
<organism evidence="2 3">
    <name type="scientific">Salix koriyanagi</name>
    <dbReference type="NCBI Taxonomy" id="2511006"/>
    <lineage>
        <taxon>Eukaryota</taxon>
        <taxon>Viridiplantae</taxon>
        <taxon>Streptophyta</taxon>
        <taxon>Embryophyta</taxon>
        <taxon>Tracheophyta</taxon>
        <taxon>Spermatophyta</taxon>
        <taxon>Magnoliopsida</taxon>
        <taxon>eudicotyledons</taxon>
        <taxon>Gunneridae</taxon>
        <taxon>Pentapetalae</taxon>
        <taxon>rosids</taxon>
        <taxon>fabids</taxon>
        <taxon>Malpighiales</taxon>
        <taxon>Salicaceae</taxon>
        <taxon>Saliceae</taxon>
        <taxon>Salix</taxon>
    </lineage>
</organism>
<dbReference type="EMBL" id="JAPFFM010000013">
    <property type="protein sequence ID" value="KAJ6723171.1"/>
    <property type="molecule type" value="Genomic_DNA"/>
</dbReference>
<evidence type="ECO:0000313" key="3">
    <source>
        <dbReference type="Proteomes" id="UP001151752"/>
    </source>
</evidence>
<reference evidence="2" key="1">
    <citation type="submission" date="2022-11" db="EMBL/GenBank/DDBJ databases">
        <authorList>
            <person name="Hyden B.L."/>
            <person name="Feng K."/>
            <person name="Yates T."/>
            <person name="Jawdy S."/>
            <person name="Smart L.B."/>
            <person name="Muchero W."/>
        </authorList>
    </citation>
    <scope>NUCLEOTIDE SEQUENCE</scope>
    <source>
        <tissue evidence="2">Shoot tip</tissue>
    </source>
</reference>
<dbReference type="Proteomes" id="UP001151752">
    <property type="component" value="Chromosome 14"/>
</dbReference>
<proteinExistence type="predicted"/>
<sequence length="79" mass="9219">MDSSSSSSIFFIIYHFTLFFPLTRLLLTGLTVKNDAFPLFYFFSRRQRSGNMKMEYRVFGSSLPAIFLFCSVEVDYNCV</sequence>
<keyword evidence="1" id="KW-0472">Membrane</keyword>
<keyword evidence="1" id="KW-1133">Transmembrane helix</keyword>
<accession>A0A9Q0U4D1</accession>
<feature type="transmembrane region" description="Helical" evidence="1">
    <location>
        <begin position="12"/>
        <end position="33"/>
    </location>
</feature>
<name>A0A9Q0U4D1_9ROSI</name>
<keyword evidence="1" id="KW-0812">Transmembrane</keyword>
<keyword evidence="3" id="KW-1185">Reference proteome</keyword>
<evidence type="ECO:0000313" key="2">
    <source>
        <dbReference type="EMBL" id="KAJ6723171.1"/>
    </source>
</evidence>